<dbReference type="RefSeq" id="WP_072506339.1">
    <property type="nucleotide sequence ID" value="NZ_CP016364.1"/>
</dbReference>
<dbReference type="PROSITE" id="PS50949">
    <property type="entry name" value="HTH_GNTR"/>
    <property type="match status" value="1"/>
</dbReference>
<gene>
    <name evidence="5" type="ORF">PhaeoP97_01304</name>
</gene>
<dbReference type="InterPro" id="IPR000524">
    <property type="entry name" value="Tscrpt_reg_HTH_GntR"/>
</dbReference>
<dbReference type="GO" id="GO:0003677">
    <property type="term" value="F:DNA binding"/>
    <property type="evidence" value="ECO:0007669"/>
    <property type="project" value="UniProtKB-KW"/>
</dbReference>
<dbReference type="GO" id="GO:0045892">
    <property type="term" value="P:negative regulation of DNA-templated transcription"/>
    <property type="evidence" value="ECO:0007669"/>
    <property type="project" value="TreeGrafter"/>
</dbReference>
<dbReference type="InterPro" id="IPR036388">
    <property type="entry name" value="WH-like_DNA-bd_sf"/>
</dbReference>
<dbReference type="AlphaFoldDB" id="A0A1L3I3P0"/>
<dbReference type="InterPro" id="IPR028978">
    <property type="entry name" value="Chorismate_lyase_/UTRA_dom_sf"/>
</dbReference>
<dbReference type="Pfam" id="PF07702">
    <property type="entry name" value="UTRA"/>
    <property type="match status" value="1"/>
</dbReference>
<keyword evidence="6" id="KW-1185">Reference proteome</keyword>
<dbReference type="Proteomes" id="UP000183859">
    <property type="component" value="Chromosome"/>
</dbReference>
<dbReference type="EMBL" id="CP016364">
    <property type="protein sequence ID" value="APG46728.1"/>
    <property type="molecule type" value="Genomic_DNA"/>
</dbReference>
<evidence type="ECO:0000313" key="5">
    <source>
        <dbReference type="EMBL" id="APG46728.1"/>
    </source>
</evidence>
<dbReference type="GO" id="GO:0003700">
    <property type="term" value="F:DNA-binding transcription factor activity"/>
    <property type="evidence" value="ECO:0007669"/>
    <property type="project" value="InterPro"/>
</dbReference>
<dbReference type="KEGG" id="php:PhaeoP97_01304"/>
<dbReference type="Gene3D" id="3.40.1410.10">
    <property type="entry name" value="Chorismate lyase-like"/>
    <property type="match status" value="1"/>
</dbReference>
<dbReference type="STRING" id="1844006.PhaeoP97_01304"/>
<dbReference type="SMART" id="SM00345">
    <property type="entry name" value="HTH_GNTR"/>
    <property type="match status" value="1"/>
</dbReference>
<dbReference type="PANTHER" id="PTHR44846">
    <property type="entry name" value="MANNOSYL-D-GLYCERATE TRANSPORT/METABOLISM SYSTEM REPRESSOR MNGR-RELATED"/>
    <property type="match status" value="1"/>
</dbReference>
<organism evidence="5 6">
    <name type="scientific">Phaeobacter porticola</name>
    <dbReference type="NCBI Taxonomy" id="1844006"/>
    <lineage>
        <taxon>Bacteria</taxon>
        <taxon>Pseudomonadati</taxon>
        <taxon>Pseudomonadota</taxon>
        <taxon>Alphaproteobacteria</taxon>
        <taxon>Rhodobacterales</taxon>
        <taxon>Roseobacteraceae</taxon>
        <taxon>Phaeobacter</taxon>
    </lineage>
</organism>
<evidence type="ECO:0000256" key="3">
    <source>
        <dbReference type="ARBA" id="ARBA00023163"/>
    </source>
</evidence>
<evidence type="ECO:0000313" key="6">
    <source>
        <dbReference type="Proteomes" id="UP000183859"/>
    </source>
</evidence>
<name>A0A1L3I3P0_9RHOB</name>
<dbReference type="InterPro" id="IPR036390">
    <property type="entry name" value="WH_DNA-bd_sf"/>
</dbReference>
<dbReference type="SMART" id="SM00866">
    <property type="entry name" value="UTRA"/>
    <property type="match status" value="1"/>
</dbReference>
<evidence type="ECO:0000256" key="2">
    <source>
        <dbReference type="ARBA" id="ARBA00023125"/>
    </source>
</evidence>
<dbReference type="CDD" id="cd07377">
    <property type="entry name" value="WHTH_GntR"/>
    <property type="match status" value="1"/>
</dbReference>
<keyword evidence="1" id="KW-0805">Transcription regulation</keyword>
<sequence length="236" mass="26259">MSTPRTSGTALPLYLQISEALTREIAAGRLADGERLAPERQLAQTYGTTVRTLRKALSELEKQGMLERIQGSGNYIRTTQTLPSVYSMFRLELPSGGGLPTADILSVTACEKPADLPEFGSSAEGTRIRRLRYLDSTIIAVEEIWLDAAAGHVDPAQLSDSLYRYYRLQLGFWISRAEDRVSLGTVPDWAPAQFTKPPGTTVGFIERLSWAQEPAPVEFSRTWFDTEKALYVQRLT</sequence>
<dbReference type="SUPFAM" id="SSF46785">
    <property type="entry name" value="Winged helix' DNA-binding domain"/>
    <property type="match status" value="1"/>
</dbReference>
<evidence type="ECO:0000259" key="4">
    <source>
        <dbReference type="PROSITE" id="PS50949"/>
    </source>
</evidence>
<dbReference type="SUPFAM" id="SSF64288">
    <property type="entry name" value="Chorismate lyase-like"/>
    <property type="match status" value="1"/>
</dbReference>
<dbReference type="OrthoDB" id="9794015at2"/>
<accession>A0A1L3I3P0</accession>
<proteinExistence type="predicted"/>
<dbReference type="Gene3D" id="1.10.10.10">
    <property type="entry name" value="Winged helix-like DNA-binding domain superfamily/Winged helix DNA-binding domain"/>
    <property type="match status" value="1"/>
</dbReference>
<feature type="domain" description="HTH gntR-type" evidence="4">
    <location>
        <begin position="11"/>
        <end position="79"/>
    </location>
</feature>
<keyword evidence="2" id="KW-0238">DNA-binding</keyword>
<dbReference type="PANTHER" id="PTHR44846:SF1">
    <property type="entry name" value="MANNOSYL-D-GLYCERATE TRANSPORT_METABOLISM SYSTEM REPRESSOR MNGR-RELATED"/>
    <property type="match status" value="1"/>
</dbReference>
<keyword evidence="3" id="KW-0804">Transcription</keyword>
<protein>
    <submittedName>
        <fullName evidence="5">Transcriptional regulator, GntR family</fullName>
    </submittedName>
</protein>
<dbReference type="InterPro" id="IPR050679">
    <property type="entry name" value="Bact_HTH_transcr_reg"/>
</dbReference>
<dbReference type="Pfam" id="PF00392">
    <property type="entry name" value="GntR"/>
    <property type="match status" value="1"/>
</dbReference>
<evidence type="ECO:0000256" key="1">
    <source>
        <dbReference type="ARBA" id="ARBA00023015"/>
    </source>
</evidence>
<dbReference type="InterPro" id="IPR011663">
    <property type="entry name" value="UTRA"/>
</dbReference>
<reference evidence="6" key="1">
    <citation type="submission" date="2016-07" db="EMBL/GenBank/DDBJ databases">
        <title>Phaeobacter portensis sp. nov., a tropodithietic acid producing bacterium isolated from a German harbor.</title>
        <authorList>
            <person name="Freese H.M."/>
            <person name="Bunk B."/>
            <person name="Breider S."/>
            <person name="Brinkhoff T."/>
        </authorList>
    </citation>
    <scope>NUCLEOTIDE SEQUENCE [LARGE SCALE GENOMIC DNA]</scope>
    <source>
        <strain evidence="6">P97</strain>
    </source>
</reference>